<evidence type="ECO:0000256" key="2">
    <source>
        <dbReference type="ARBA" id="ARBA00005417"/>
    </source>
</evidence>
<dbReference type="PROSITE" id="PS50893">
    <property type="entry name" value="ABC_TRANSPORTER_2"/>
    <property type="match status" value="1"/>
</dbReference>
<comment type="catalytic activity">
    <reaction evidence="13">
        <text>Ni(2+)(out) + ATP + H2O = Ni(2+)(in) + ADP + phosphate + H(+)</text>
        <dbReference type="Rhea" id="RHEA:15557"/>
        <dbReference type="ChEBI" id="CHEBI:15377"/>
        <dbReference type="ChEBI" id="CHEBI:15378"/>
        <dbReference type="ChEBI" id="CHEBI:30616"/>
        <dbReference type="ChEBI" id="CHEBI:43474"/>
        <dbReference type="ChEBI" id="CHEBI:49786"/>
        <dbReference type="ChEBI" id="CHEBI:456216"/>
        <dbReference type="EC" id="7.2.2.11"/>
    </reaction>
    <physiologicalReaction direction="left-to-right" evidence="13">
        <dbReference type="Rhea" id="RHEA:15558"/>
    </physiologicalReaction>
</comment>
<evidence type="ECO:0000256" key="9">
    <source>
        <dbReference type="ARBA" id="ARBA00023136"/>
    </source>
</evidence>
<dbReference type="GO" id="GO:0016887">
    <property type="term" value="F:ATP hydrolysis activity"/>
    <property type="evidence" value="ECO:0007669"/>
    <property type="project" value="InterPro"/>
</dbReference>
<dbReference type="GO" id="GO:0015833">
    <property type="term" value="P:peptide transport"/>
    <property type="evidence" value="ECO:0007669"/>
    <property type="project" value="InterPro"/>
</dbReference>
<sequence>MLSVNNLSIEFSRYDKGWRRRTLHPVRDLSLRIAPGEIVAVVGSSGSGKSLLAHAVLGLLPGNARHTGDILFQGEPVTPRNVKRLRGRRIALIPQSVAYLNPLARVGRQVYRASRLSGQCCTDAARNTDCAFARYRLEDKVKAMYPFQVSGGMARRVLTATATAGDADLLIADEPTTGLDAGVIRQSLDHLRELADSGKGIMLITHDIDAAVTIADRVAVIYAGTTVETAPASDFAGRGRLRHPYTRALWNALPQQGFRYVAGNQPMEDSLVEGCIYAERCSECREDCKSPQPLRVVGGGQVRCCHA</sequence>
<gene>
    <name evidence="15" type="primary">ddpD</name>
    <name evidence="15" type="ORF">BerOc1_00753</name>
</gene>
<name>A0A1J5NGE6_9BACT</name>
<dbReference type="InterPro" id="IPR027417">
    <property type="entry name" value="P-loop_NTPase"/>
</dbReference>
<comment type="subcellular location">
    <subcellularLocation>
        <location evidence="1">Cell inner membrane</location>
        <topology evidence="1">Peripheral membrane protein</topology>
    </subcellularLocation>
</comment>
<evidence type="ECO:0000256" key="10">
    <source>
        <dbReference type="ARBA" id="ARBA00038669"/>
    </source>
</evidence>
<dbReference type="PANTHER" id="PTHR43297:SF13">
    <property type="entry name" value="NICKEL ABC TRANSPORTER, ATP-BINDING PROTEIN"/>
    <property type="match status" value="1"/>
</dbReference>
<proteinExistence type="inferred from homology"/>
<dbReference type="CDD" id="cd03257">
    <property type="entry name" value="ABC_NikE_OppD_transporters"/>
    <property type="match status" value="1"/>
</dbReference>
<evidence type="ECO:0000256" key="11">
    <source>
        <dbReference type="ARBA" id="ARBA00039098"/>
    </source>
</evidence>
<comment type="caution">
    <text evidence="15">The sequence shown here is derived from an EMBL/GenBank/DDBJ whole genome shotgun (WGS) entry which is preliminary data.</text>
</comment>
<keyword evidence="8" id="KW-0406">Ion transport</keyword>
<evidence type="ECO:0000256" key="3">
    <source>
        <dbReference type="ARBA" id="ARBA00022448"/>
    </source>
</evidence>
<dbReference type="NCBIfam" id="TIGR01727">
    <property type="entry name" value="oligo_HPY"/>
    <property type="match status" value="1"/>
</dbReference>
<comment type="similarity">
    <text evidence="2">Belongs to the ABC transporter superfamily.</text>
</comment>
<dbReference type="Gene3D" id="3.40.50.300">
    <property type="entry name" value="P-loop containing nucleotide triphosphate hydrolases"/>
    <property type="match status" value="1"/>
</dbReference>
<keyword evidence="6 15" id="KW-0067">ATP-binding</keyword>
<dbReference type="InterPro" id="IPR003593">
    <property type="entry name" value="AAA+_ATPase"/>
</dbReference>
<dbReference type="OrthoDB" id="9809450at2"/>
<dbReference type="InterPro" id="IPR003439">
    <property type="entry name" value="ABC_transporter-like_ATP-bd"/>
</dbReference>
<dbReference type="Pfam" id="PF08352">
    <property type="entry name" value="oligo_HPY"/>
    <property type="match status" value="1"/>
</dbReference>
<dbReference type="InterPro" id="IPR013563">
    <property type="entry name" value="Oligopep_ABC_C"/>
</dbReference>
<evidence type="ECO:0000256" key="4">
    <source>
        <dbReference type="ARBA" id="ARBA00022475"/>
    </source>
</evidence>
<keyword evidence="5" id="KW-0547">Nucleotide-binding</keyword>
<keyword evidence="16" id="KW-1185">Reference proteome</keyword>
<dbReference type="PANTHER" id="PTHR43297">
    <property type="entry name" value="OLIGOPEPTIDE TRANSPORT ATP-BINDING PROTEIN APPD"/>
    <property type="match status" value="1"/>
</dbReference>
<keyword evidence="9" id="KW-0472">Membrane</keyword>
<reference evidence="15 16" key="1">
    <citation type="submission" date="2015-09" db="EMBL/GenBank/DDBJ databases">
        <title>Genome of Desulfovibrio dechloracetivorans BerOc1, a mercury methylating strain isolated from highly hydrocarbons and metals contaminated coastal sediments.</title>
        <authorList>
            <person name="Goni Urriza M."/>
            <person name="Gassie C."/>
            <person name="Bouchez O."/>
            <person name="Klopp C."/>
            <person name="Ranchou-Peyruse A."/>
            <person name="Remy G."/>
        </authorList>
    </citation>
    <scope>NUCLEOTIDE SEQUENCE [LARGE SCALE GENOMIC DNA]</scope>
    <source>
        <strain evidence="15 16">BerOc1</strain>
    </source>
</reference>
<evidence type="ECO:0000259" key="14">
    <source>
        <dbReference type="PROSITE" id="PS50893"/>
    </source>
</evidence>
<evidence type="ECO:0000256" key="8">
    <source>
        <dbReference type="ARBA" id="ARBA00023065"/>
    </source>
</evidence>
<evidence type="ECO:0000313" key="16">
    <source>
        <dbReference type="Proteomes" id="UP000181901"/>
    </source>
</evidence>
<dbReference type="EMBL" id="LKAQ01000001">
    <property type="protein sequence ID" value="OIQ52279.1"/>
    <property type="molecule type" value="Genomic_DNA"/>
</dbReference>
<keyword evidence="7" id="KW-1278">Translocase</keyword>
<dbReference type="SUPFAM" id="SSF52540">
    <property type="entry name" value="P-loop containing nucleoside triphosphate hydrolases"/>
    <property type="match status" value="1"/>
</dbReference>
<evidence type="ECO:0000256" key="13">
    <source>
        <dbReference type="ARBA" id="ARBA00048610"/>
    </source>
</evidence>
<evidence type="ECO:0000256" key="7">
    <source>
        <dbReference type="ARBA" id="ARBA00022967"/>
    </source>
</evidence>
<dbReference type="EC" id="7.2.2.11" evidence="11"/>
<dbReference type="GO" id="GO:0005886">
    <property type="term" value="C:plasma membrane"/>
    <property type="evidence" value="ECO:0007669"/>
    <property type="project" value="UniProtKB-SubCell"/>
</dbReference>
<dbReference type="Proteomes" id="UP000181901">
    <property type="component" value="Unassembled WGS sequence"/>
</dbReference>
<evidence type="ECO:0000256" key="12">
    <source>
        <dbReference type="ARBA" id="ARBA00044143"/>
    </source>
</evidence>
<dbReference type="SMART" id="SM00382">
    <property type="entry name" value="AAA"/>
    <property type="match status" value="1"/>
</dbReference>
<evidence type="ECO:0000313" key="15">
    <source>
        <dbReference type="EMBL" id="OIQ52279.1"/>
    </source>
</evidence>
<dbReference type="GO" id="GO:0005524">
    <property type="term" value="F:ATP binding"/>
    <property type="evidence" value="ECO:0007669"/>
    <property type="project" value="UniProtKB-KW"/>
</dbReference>
<organism evidence="15 16">
    <name type="scientific">Pseudodesulfovibrio hydrargyri</name>
    <dbReference type="NCBI Taxonomy" id="2125990"/>
    <lineage>
        <taxon>Bacteria</taxon>
        <taxon>Pseudomonadati</taxon>
        <taxon>Thermodesulfobacteriota</taxon>
        <taxon>Desulfovibrionia</taxon>
        <taxon>Desulfovibrionales</taxon>
        <taxon>Desulfovibrionaceae</taxon>
    </lineage>
</organism>
<evidence type="ECO:0000256" key="6">
    <source>
        <dbReference type="ARBA" id="ARBA00022840"/>
    </source>
</evidence>
<comment type="subunit">
    <text evidence="10">The complex is composed of two ATP-binding proteins (NikD and NikE), two transmembrane proteins (NikB and NikC) and a solute-binding protein (NikA).</text>
</comment>
<dbReference type="Pfam" id="PF00005">
    <property type="entry name" value="ABC_tran"/>
    <property type="match status" value="1"/>
</dbReference>
<dbReference type="InterPro" id="IPR050388">
    <property type="entry name" value="ABC_Ni/Peptide_Import"/>
</dbReference>
<feature type="domain" description="ABC transporter" evidence="14">
    <location>
        <begin position="4"/>
        <end position="248"/>
    </location>
</feature>
<accession>A0A1J5NGE6</accession>
<keyword evidence="3" id="KW-0813">Transport</keyword>
<dbReference type="GO" id="GO:0015413">
    <property type="term" value="F:ABC-type nickel transporter activity"/>
    <property type="evidence" value="ECO:0007669"/>
    <property type="project" value="UniProtKB-EC"/>
</dbReference>
<dbReference type="AlphaFoldDB" id="A0A1J5NGE6"/>
<keyword evidence="4" id="KW-1003">Cell membrane</keyword>
<dbReference type="RefSeq" id="WP_071544353.1">
    <property type="nucleotide sequence ID" value="NZ_LKAQ01000001.1"/>
</dbReference>
<evidence type="ECO:0000256" key="5">
    <source>
        <dbReference type="ARBA" id="ARBA00022741"/>
    </source>
</evidence>
<evidence type="ECO:0000256" key="1">
    <source>
        <dbReference type="ARBA" id="ARBA00004417"/>
    </source>
</evidence>
<protein>
    <recommendedName>
        <fullName evidence="12">Nickel import system ATP-binding protein NikD</fullName>
        <ecNumber evidence="11">7.2.2.11</ecNumber>
    </recommendedName>
</protein>